<comment type="subunit">
    <text evidence="6">Homodimer.</text>
</comment>
<dbReference type="EC" id="1.6.5.-" evidence="6"/>
<feature type="binding site" evidence="6">
    <location>
        <begin position="16"/>
        <end position="18"/>
    </location>
    <ligand>
        <name>FMN</name>
        <dbReference type="ChEBI" id="CHEBI:58210"/>
    </ligand>
</feature>
<dbReference type="Gene3D" id="3.40.50.360">
    <property type="match status" value="1"/>
</dbReference>
<dbReference type="InterPro" id="IPR029039">
    <property type="entry name" value="Flavoprotein-like_sf"/>
</dbReference>
<reference evidence="8 9" key="1">
    <citation type="submission" date="2019-07" db="EMBL/GenBank/DDBJ databases">
        <title>The draft genome sequence of Aquimarina algiphila M91.</title>
        <authorList>
            <person name="Meng X."/>
        </authorList>
    </citation>
    <scope>NUCLEOTIDE SEQUENCE [LARGE SCALE GENOMIC DNA]</scope>
    <source>
        <strain evidence="8 9">M91</strain>
    </source>
</reference>
<evidence type="ECO:0000256" key="3">
    <source>
        <dbReference type="ARBA" id="ARBA00023002"/>
    </source>
</evidence>
<keyword evidence="1 6" id="KW-0285">Flavoprotein</keyword>
<dbReference type="InterPro" id="IPR023048">
    <property type="entry name" value="NADH:quinone_OxRdtase_FMN_depd"/>
</dbReference>
<evidence type="ECO:0000256" key="5">
    <source>
        <dbReference type="ARBA" id="ARBA00048542"/>
    </source>
</evidence>
<accession>A0A554VDQ0</accession>
<gene>
    <name evidence="6" type="primary">azoR</name>
    <name evidence="8" type="ORF">FOF46_24235</name>
</gene>
<dbReference type="SUPFAM" id="SSF52218">
    <property type="entry name" value="Flavoproteins"/>
    <property type="match status" value="1"/>
</dbReference>
<keyword evidence="2 6" id="KW-0288">FMN</keyword>
<feature type="domain" description="Flavodoxin-like fold" evidence="7">
    <location>
        <begin position="4"/>
        <end position="200"/>
    </location>
</feature>
<comment type="caution">
    <text evidence="6">Lacks conserved residue(s) required for the propagation of feature annotation.</text>
</comment>
<dbReference type="InterPro" id="IPR050104">
    <property type="entry name" value="FMN-dep_NADH:Q_OxRdtase_AzoR1"/>
</dbReference>
<keyword evidence="4 6" id="KW-0520">NAD</keyword>
<evidence type="ECO:0000256" key="6">
    <source>
        <dbReference type="HAMAP-Rule" id="MF_01216"/>
    </source>
</evidence>
<comment type="caution">
    <text evidence="8">The sequence shown here is derived from an EMBL/GenBank/DDBJ whole genome shotgun (WGS) entry which is preliminary data.</text>
</comment>
<comment type="catalytic activity">
    <reaction evidence="5">
        <text>N,N-dimethyl-1,4-phenylenediamine + anthranilate + 2 NAD(+) = 2-(4-dimethylaminophenyl)diazenylbenzoate + 2 NADH + 2 H(+)</text>
        <dbReference type="Rhea" id="RHEA:55872"/>
        <dbReference type="ChEBI" id="CHEBI:15378"/>
        <dbReference type="ChEBI" id="CHEBI:15783"/>
        <dbReference type="ChEBI" id="CHEBI:16567"/>
        <dbReference type="ChEBI" id="CHEBI:57540"/>
        <dbReference type="ChEBI" id="CHEBI:57945"/>
        <dbReference type="ChEBI" id="CHEBI:71579"/>
        <dbReference type="EC" id="1.7.1.17"/>
    </reaction>
    <physiologicalReaction direction="right-to-left" evidence="5">
        <dbReference type="Rhea" id="RHEA:55874"/>
    </physiologicalReaction>
</comment>
<feature type="binding site" evidence="6">
    <location>
        <position position="10"/>
    </location>
    <ligand>
        <name>FMN</name>
        <dbReference type="ChEBI" id="CHEBI:58210"/>
    </ligand>
</feature>
<dbReference type="OrthoDB" id="9805013at2"/>
<dbReference type="EC" id="1.7.1.17" evidence="6"/>
<proteinExistence type="inferred from homology"/>
<evidence type="ECO:0000313" key="8">
    <source>
        <dbReference type="EMBL" id="TSE05049.1"/>
    </source>
</evidence>
<keyword evidence="9" id="KW-1185">Reference proteome</keyword>
<dbReference type="Pfam" id="PF02525">
    <property type="entry name" value="Flavodoxin_2"/>
    <property type="match status" value="1"/>
</dbReference>
<evidence type="ECO:0000256" key="2">
    <source>
        <dbReference type="ARBA" id="ARBA00022643"/>
    </source>
</evidence>
<dbReference type="InterPro" id="IPR003680">
    <property type="entry name" value="Flavodoxin_fold"/>
</dbReference>
<evidence type="ECO:0000259" key="7">
    <source>
        <dbReference type="Pfam" id="PF02525"/>
    </source>
</evidence>
<dbReference type="Proteomes" id="UP000318833">
    <property type="component" value="Unassembled WGS sequence"/>
</dbReference>
<dbReference type="PANTHER" id="PTHR43741:SF4">
    <property type="entry name" value="FMN-DEPENDENT NADH:QUINONE OXIDOREDUCTASE"/>
    <property type="match status" value="1"/>
</dbReference>
<dbReference type="GO" id="GO:0010181">
    <property type="term" value="F:FMN binding"/>
    <property type="evidence" value="ECO:0007669"/>
    <property type="project" value="UniProtKB-UniRule"/>
</dbReference>
<sequence length="202" mass="23183">MKILLRIDSSSRTEGSHSRKLADFIEKHWKSNHPDGQVRYRDLATYHIPHIQNDTILGFYTPEHQHNNVLKKALSTSNELISELENANEILISSPLYNLNVPSNLKAYFDQITRVDKTFGVDEKGNYFGMLKEKIAYLALAKGGSYKGTPMEKYDFQEPYLKAILHHIGIDVKNTFSIEGTSNPEVLQKKLNEIHQQIQENI</sequence>
<comment type="function">
    <text evidence="6">Also exhibits azoreductase activity. Catalyzes the reductive cleavage of the azo bond in aromatic azo compounds to the corresponding amines.</text>
</comment>
<evidence type="ECO:0000256" key="4">
    <source>
        <dbReference type="ARBA" id="ARBA00023027"/>
    </source>
</evidence>
<evidence type="ECO:0000256" key="1">
    <source>
        <dbReference type="ARBA" id="ARBA00022630"/>
    </source>
</evidence>
<dbReference type="HAMAP" id="MF_01216">
    <property type="entry name" value="Azoreductase_type1"/>
    <property type="match status" value="1"/>
</dbReference>
<dbReference type="GO" id="GO:0016652">
    <property type="term" value="F:oxidoreductase activity, acting on NAD(P)H as acceptor"/>
    <property type="evidence" value="ECO:0007669"/>
    <property type="project" value="UniProtKB-UniRule"/>
</dbReference>
<comment type="catalytic activity">
    <reaction evidence="6">
        <text>2 a quinone + NADH + H(+) = 2 a 1,4-benzosemiquinone + NAD(+)</text>
        <dbReference type="Rhea" id="RHEA:65952"/>
        <dbReference type="ChEBI" id="CHEBI:15378"/>
        <dbReference type="ChEBI" id="CHEBI:57540"/>
        <dbReference type="ChEBI" id="CHEBI:57945"/>
        <dbReference type="ChEBI" id="CHEBI:132124"/>
        <dbReference type="ChEBI" id="CHEBI:134225"/>
    </reaction>
</comment>
<keyword evidence="3 6" id="KW-0560">Oxidoreductase</keyword>
<organism evidence="8 9">
    <name type="scientific">Aquimarina algiphila</name>
    <dbReference type="NCBI Taxonomy" id="2047982"/>
    <lineage>
        <taxon>Bacteria</taxon>
        <taxon>Pseudomonadati</taxon>
        <taxon>Bacteroidota</taxon>
        <taxon>Flavobacteriia</taxon>
        <taxon>Flavobacteriales</taxon>
        <taxon>Flavobacteriaceae</taxon>
        <taxon>Aquimarina</taxon>
    </lineage>
</organism>
<dbReference type="EMBL" id="VLNR01000067">
    <property type="protein sequence ID" value="TSE05049.1"/>
    <property type="molecule type" value="Genomic_DNA"/>
</dbReference>
<comment type="function">
    <text evidence="6">Quinone reductase that provides resistance to thiol-specific stress caused by electrophilic quinones.</text>
</comment>
<dbReference type="AlphaFoldDB" id="A0A554VDQ0"/>
<comment type="cofactor">
    <cofactor evidence="6">
        <name>FMN</name>
        <dbReference type="ChEBI" id="CHEBI:58210"/>
    </cofactor>
    <text evidence="6">Binds 1 FMN per subunit.</text>
</comment>
<evidence type="ECO:0000313" key="9">
    <source>
        <dbReference type="Proteomes" id="UP000318833"/>
    </source>
</evidence>
<dbReference type="PANTHER" id="PTHR43741">
    <property type="entry name" value="FMN-DEPENDENT NADH-AZOREDUCTASE 1"/>
    <property type="match status" value="1"/>
</dbReference>
<comment type="similarity">
    <text evidence="6">Belongs to the azoreductase type 1 family.</text>
</comment>
<name>A0A554VDQ0_9FLAO</name>
<dbReference type="RefSeq" id="WP_143918250.1">
    <property type="nucleotide sequence ID" value="NZ_CANLVC010000002.1"/>
</dbReference>
<dbReference type="GO" id="GO:0016655">
    <property type="term" value="F:oxidoreductase activity, acting on NAD(P)H, quinone or similar compound as acceptor"/>
    <property type="evidence" value="ECO:0007669"/>
    <property type="project" value="InterPro"/>
</dbReference>
<protein>
    <recommendedName>
        <fullName evidence="6">FMN dependent NADH:quinone oxidoreductase</fullName>
        <ecNumber evidence="6">1.6.5.-</ecNumber>
    </recommendedName>
    <alternativeName>
        <fullName evidence="6">Azo-dye reductase</fullName>
    </alternativeName>
    <alternativeName>
        <fullName evidence="6">FMN-dependent NADH-azo compound oxidoreductase</fullName>
    </alternativeName>
    <alternativeName>
        <fullName evidence="6">FMN-dependent NADH-azoreductase</fullName>
        <ecNumber evidence="6">1.7.1.17</ecNumber>
    </alternativeName>
</protein>
<dbReference type="GO" id="GO:0009055">
    <property type="term" value="F:electron transfer activity"/>
    <property type="evidence" value="ECO:0007669"/>
    <property type="project" value="UniProtKB-UniRule"/>
</dbReference>